<feature type="compositionally biased region" description="Basic and acidic residues" evidence="6">
    <location>
        <begin position="360"/>
        <end position="384"/>
    </location>
</feature>
<feature type="region of interest" description="Disordered" evidence="6">
    <location>
        <begin position="344"/>
        <end position="384"/>
    </location>
</feature>
<reference evidence="10 11" key="1">
    <citation type="submission" date="2016-02" db="EMBL/GenBank/DDBJ databases">
        <title>Comparative genomic and transcriptomic foundation for Pichia pastoris.</title>
        <authorList>
            <person name="Love K.R."/>
            <person name="Shah K.A."/>
            <person name="Whittaker C.A."/>
            <person name="Wu J."/>
            <person name="Bartlett M.C."/>
            <person name="Ma D."/>
            <person name="Leeson R.L."/>
            <person name="Priest M."/>
            <person name="Young S.K."/>
            <person name="Love J.C."/>
        </authorList>
    </citation>
    <scope>NUCLEOTIDE SEQUENCE [LARGE SCALE GENOMIC DNA]</scope>
    <source>
        <strain evidence="10 11">ATCC 28485</strain>
    </source>
</reference>
<dbReference type="GO" id="GO:0000139">
    <property type="term" value="C:Golgi membrane"/>
    <property type="evidence" value="ECO:0007669"/>
    <property type="project" value="TreeGrafter"/>
</dbReference>
<evidence type="ECO:0000256" key="5">
    <source>
        <dbReference type="ARBA" id="ARBA00023136"/>
    </source>
</evidence>
<evidence type="ECO:0000313" key="11">
    <source>
        <dbReference type="Proteomes" id="UP000094565"/>
    </source>
</evidence>
<protein>
    <submittedName>
        <fullName evidence="10">BA75_02057T0</fullName>
    </submittedName>
</protein>
<dbReference type="SUPFAM" id="SSF49899">
    <property type="entry name" value="Concanavalin A-like lectins/glucanases"/>
    <property type="match status" value="1"/>
</dbReference>
<dbReference type="GO" id="GO:0005793">
    <property type="term" value="C:endoplasmic reticulum-Golgi intermediate compartment"/>
    <property type="evidence" value="ECO:0007669"/>
    <property type="project" value="TreeGrafter"/>
</dbReference>
<dbReference type="GO" id="GO:0006888">
    <property type="term" value="P:endoplasmic reticulum to Golgi vesicle-mediated transport"/>
    <property type="evidence" value="ECO:0007669"/>
    <property type="project" value="TreeGrafter"/>
</dbReference>
<feature type="domain" description="L-type lectin-like" evidence="9">
    <location>
        <begin position="67"/>
        <end position="310"/>
    </location>
</feature>
<dbReference type="OrthoDB" id="270293at2759"/>
<dbReference type="GO" id="GO:0030134">
    <property type="term" value="C:COPII-coated ER to Golgi transport vesicle"/>
    <property type="evidence" value="ECO:0007669"/>
    <property type="project" value="TreeGrafter"/>
</dbReference>
<sequence length="445" mass="50876">MFKGARILIALIICILLWSAVSYCISFFSSPSDSKVSKQVQLDTIFNDAQINGLLNNEMPNLLKVNKNLLEDFSISKPWTFDQIAEKFHIRGASTMIARDKIRLVRDSPQQVGLIQSTKQLEISKYESTSLEIDFNINFDDDAKKRLSKKLYGDGVGIWLSENELHSGAALGIDDTTFKGVAVLIDTYQNSPSASKLGKFPRVSIQYSQGGGYIYDKGQDGKSNYELGYCNLNLKYLNSPSKMRITYLKDSGYISLDFGAKKNGMPGSEWFNCFTKEGVVLPEKVYLALSSECGALHHNSDILGIEWNALTDEHGDVLSSISDLSNILNDEYIEEYVQNESENEVKERIAKQRHRRLTKDKRPETEASERRKTAQRLRKAEERLRRQHRENNLNKYGYESRLTYFLQTVWSLLKWTFIIISFLLVGFILYNRIRKLKKKTGGFIV</sequence>
<evidence type="ECO:0000256" key="2">
    <source>
        <dbReference type="ARBA" id="ARBA00022692"/>
    </source>
</evidence>
<keyword evidence="4 7" id="KW-1133">Transmembrane helix</keyword>
<evidence type="ECO:0000313" key="10">
    <source>
        <dbReference type="EMBL" id="ANZ75067.1"/>
    </source>
</evidence>
<evidence type="ECO:0000256" key="4">
    <source>
        <dbReference type="ARBA" id="ARBA00022989"/>
    </source>
</evidence>
<dbReference type="Gene3D" id="2.60.120.200">
    <property type="match status" value="1"/>
</dbReference>
<dbReference type="GO" id="GO:0005789">
    <property type="term" value="C:endoplasmic reticulum membrane"/>
    <property type="evidence" value="ECO:0007669"/>
    <property type="project" value="TreeGrafter"/>
</dbReference>
<evidence type="ECO:0000259" key="9">
    <source>
        <dbReference type="PROSITE" id="PS51328"/>
    </source>
</evidence>
<dbReference type="EMBL" id="CP014585">
    <property type="protein sequence ID" value="ANZ75067.1"/>
    <property type="molecule type" value="Genomic_DNA"/>
</dbReference>
<dbReference type="AlphaFoldDB" id="A0A1B2JAJ0"/>
<feature type="transmembrane region" description="Helical" evidence="7">
    <location>
        <begin position="409"/>
        <end position="430"/>
    </location>
</feature>
<name>A0A1B2JAJ0_PICPA</name>
<proteinExistence type="predicted"/>
<dbReference type="InterPro" id="IPR005052">
    <property type="entry name" value="Lectin_leg"/>
</dbReference>
<feature type="signal peptide" evidence="8">
    <location>
        <begin position="1"/>
        <end position="22"/>
    </location>
</feature>
<dbReference type="PANTHER" id="PTHR12223">
    <property type="entry name" value="VESICULAR MANNOSE-BINDING LECTIN"/>
    <property type="match status" value="1"/>
</dbReference>
<accession>A0A1B2JAJ0</accession>
<evidence type="ECO:0000256" key="7">
    <source>
        <dbReference type="SAM" id="Phobius"/>
    </source>
</evidence>
<comment type="subcellular location">
    <subcellularLocation>
        <location evidence="1">Membrane</location>
        <topology evidence="1">Single-pass type I membrane protein</topology>
    </subcellularLocation>
</comment>
<gene>
    <name evidence="10" type="ORF">ATY40_BA7502057</name>
</gene>
<evidence type="ECO:0000256" key="1">
    <source>
        <dbReference type="ARBA" id="ARBA00004479"/>
    </source>
</evidence>
<keyword evidence="11" id="KW-1185">Reference proteome</keyword>
<organism evidence="10 11">
    <name type="scientific">Komagataella pastoris</name>
    <name type="common">Yeast</name>
    <name type="synonym">Pichia pastoris</name>
    <dbReference type="NCBI Taxonomy" id="4922"/>
    <lineage>
        <taxon>Eukaryota</taxon>
        <taxon>Fungi</taxon>
        <taxon>Dikarya</taxon>
        <taxon>Ascomycota</taxon>
        <taxon>Saccharomycotina</taxon>
        <taxon>Pichiomycetes</taxon>
        <taxon>Pichiales</taxon>
        <taxon>Pichiaceae</taxon>
        <taxon>Komagataella</taxon>
    </lineage>
</organism>
<evidence type="ECO:0000256" key="3">
    <source>
        <dbReference type="ARBA" id="ARBA00022729"/>
    </source>
</evidence>
<dbReference type="CDD" id="cd07308">
    <property type="entry name" value="lectin_leg-like"/>
    <property type="match status" value="1"/>
</dbReference>
<dbReference type="PROSITE" id="PS51328">
    <property type="entry name" value="L_LECTIN_LIKE"/>
    <property type="match status" value="1"/>
</dbReference>
<dbReference type="GO" id="GO:0005537">
    <property type="term" value="F:D-mannose binding"/>
    <property type="evidence" value="ECO:0007669"/>
    <property type="project" value="TreeGrafter"/>
</dbReference>
<evidence type="ECO:0000256" key="6">
    <source>
        <dbReference type="SAM" id="MobiDB-lite"/>
    </source>
</evidence>
<dbReference type="Proteomes" id="UP000094565">
    <property type="component" value="Chromosome 2"/>
</dbReference>
<dbReference type="InterPro" id="IPR013320">
    <property type="entry name" value="ConA-like_dom_sf"/>
</dbReference>
<dbReference type="PANTHER" id="PTHR12223:SF45">
    <property type="entry name" value="RE50040P"/>
    <property type="match status" value="1"/>
</dbReference>
<evidence type="ECO:0000256" key="8">
    <source>
        <dbReference type="SAM" id="SignalP"/>
    </source>
</evidence>
<keyword evidence="5 7" id="KW-0472">Membrane</keyword>
<keyword evidence="3 8" id="KW-0732">Signal</keyword>
<feature type="chain" id="PRO_5008539354" evidence="8">
    <location>
        <begin position="23"/>
        <end position="445"/>
    </location>
</feature>
<dbReference type="InterPro" id="IPR051136">
    <property type="entry name" value="Intracellular_Lectin-GPT"/>
</dbReference>
<dbReference type="Pfam" id="PF03388">
    <property type="entry name" value="Lectin_leg-like"/>
    <property type="match status" value="1"/>
</dbReference>
<keyword evidence="2 7" id="KW-0812">Transmembrane</keyword>